<dbReference type="PANTHER" id="PTHR13255">
    <property type="entry name" value="ATAXIN-10"/>
    <property type="match status" value="1"/>
</dbReference>
<proteinExistence type="inferred from homology"/>
<reference evidence="8" key="1">
    <citation type="submission" date="2023-03" db="EMBL/GenBank/DDBJ databases">
        <title>Mating type loci evolution in Malassezia.</title>
        <authorList>
            <person name="Coelho M.A."/>
        </authorList>
    </citation>
    <scope>NUCLEOTIDE SEQUENCE</scope>
    <source>
        <strain evidence="8">CBS 14135</strain>
    </source>
</reference>
<evidence type="ECO:0000256" key="6">
    <source>
        <dbReference type="SAM" id="MobiDB-lite"/>
    </source>
</evidence>
<dbReference type="GO" id="GO:0005829">
    <property type="term" value="C:cytosol"/>
    <property type="evidence" value="ECO:0007669"/>
    <property type="project" value="TreeGrafter"/>
</dbReference>
<sequence>MADFDAVAEAWAAWDAASPPAVAETERAVSLAQQFARTIAVQKGEGVDATALWDWLALRWDAWRTYDATHAADAALRAPAARGMQALLGVARNSAAQTAHTDAVLLHWDAVGDVLAYCLLFENMTDPALLPAVRTLAQLVANAATCDSALQHTIWRLHVLGEPATPSPDAVQRLLASSDTQTVLASAVFVLNCIDTSYEEEMIGPMCTPPEKASFARNVVQTPEGVRLIETLLGVYDAALLTDESTEAVDELLQVTVAIVQRLFKCGLFGELLNRLAPTDTDEPRVSAAQITLLRVLATYLDERLARLQNTHRPSGKVRMLSSVMQKSQRFTQSTEPLPALFCSLASYAVRTMKQHVDGGSVDDFRGLVRAHMALLAVLSCLHRIGLCAQEDVAHHETSGDTEFLARMRAPACGIAEACVDLLHESNRFFPAQNPFQPRYTDVADDVHAPCRYPAADERTAHDGNAGMPPRACASPPPTPPLPEGHVPSSTAQVHPVTDSRPALYRLKCSVLQLLGTLAFEPSGAPHLADVSALQDRVRERGGLLDTLNMTQLDEHNPYIREYAIFTLRYLLAGNAASKAQVAELRPISPQREAPTGTTGTVAMQ</sequence>
<organism evidence="8 9">
    <name type="scientific">Malassezia brasiliensis</name>
    <dbReference type="NCBI Taxonomy" id="1821822"/>
    <lineage>
        <taxon>Eukaryota</taxon>
        <taxon>Fungi</taxon>
        <taxon>Dikarya</taxon>
        <taxon>Basidiomycota</taxon>
        <taxon>Ustilaginomycotina</taxon>
        <taxon>Malasseziomycetes</taxon>
        <taxon>Malasseziales</taxon>
        <taxon>Malasseziaceae</taxon>
        <taxon>Malassezia</taxon>
    </lineage>
</organism>
<evidence type="ECO:0000256" key="3">
    <source>
        <dbReference type="ARBA" id="ARBA00023306"/>
    </source>
</evidence>
<dbReference type="Proteomes" id="UP001216638">
    <property type="component" value="Chromosome 3"/>
</dbReference>
<evidence type="ECO:0000256" key="1">
    <source>
        <dbReference type="ARBA" id="ARBA00008384"/>
    </source>
</evidence>
<feature type="region of interest" description="Disordered" evidence="6">
    <location>
        <begin position="457"/>
        <end position="492"/>
    </location>
</feature>
<dbReference type="InterPro" id="IPR019156">
    <property type="entry name" value="Ataxin-10_domain"/>
</dbReference>
<dbReference type="AlphaFoldDB" id="A0AAF0IPN9"/>
<evidence type="ECO:0000256" key="4">
    <source>
        <dbReference type="ARBA" id="ARBA00044746"/>
    </source>
</evidence>
<keyword evidence="2" id="KW-0132">Cell division</keyword>
<evidence type="ECO:0000256" key="2">
    <source>
        <dbReference type="ARBA" id="ARBA00022618"/>
    </source>
</evidence>
<gene>
    <name evidence="8" type="ORF">MBRA1_003109</name>
</gene>
<comment type="function">
    <text evidence="4">May play a role in the regulation of cytokinesis.</text>
</comment>
<evidence type="ECO:0000259" key="7">
    <source>
        <dbReference type="Pfam" id="PF09759"/>
    </source>
</evidence>
<keyword evidence="3" id="KW-0131">Cell cycle</keyword>
<keyword evidence="9" id="KW-1185">Reference proteome</keyword>
<dbReference type="EMBL" id="CP119953">
    <property type="protein sequence ID" value="WFC96452.1"/>
    <property type="molecule type" value="Genomic_DNA"/>
</dbReference>
<evidence type="ECO:0000313" key="8">
    <source>
        <dbReference type="EMBL" id="WFC96452.1"/>
    </source>
</evidence>
<evidence type="ECO:0000313" key="9">
    <source>
        <dbReference type="Proteomes" id="UP001216638"/>
    </source>
</evidence>
<evidence type="ECO:0000256" key="5">
    <source>
        <dbReference type="ARBA" id="ARBA00044801"/>
    </source>
</evidence>
<name>A0AAF0IPN9_9BASI</name>
<accession>A0AAF0IPN9</accession>
<dbReference type="Pfam" id="PF09759">
    <property type="entry name" value="Atx10homo_assoc"/>
    <property type="match status" value="1"/>
</dbReference>
<feature type="domain" description="Ataxin-10" evidence="7">
    <location>
        <begin position="532"/>
        <end position="590"/>
    </location>
</feature>
<dbReference type="PANTHER" id="PTHR13255:SF0">
    <property type="entry name" value="ATAXIN-10"/>
    <property type="match status" value="1"/>
</dbReference>
<dbReference type="GO" id="GO:0051301">
    <property type="term" value="P:cell division"/>
    <property type="evidence" value="ECO:0007669"/>
    <property type="project" value="UniProtKB-KW"/>
</dbReference>
<dbReference type="InterPro" id="IPR051374">
    <property type="entry name" value="Ataxin-10/CTR86_families"/>
</dbReference>
<comment type="similarity">
    <text evidence="1">Belongs to the ataxin-10 family.</text>
</comment>
<protein>
    <recommendedName>
        <fullName evidence="5">Ataxin-10 homolog</fullName>
    </recommendedName>
</protein>